<dbReference type="EMBL" id="AANC01000005">
    <property type="protein sequence ID" value="EAQ49126.1"/>
    <property type="molecule type" value="Genomic_DNA"/>
</dbReference>
<accession>A3XMU2</accession>
<reference evidence="2 3" key="1">
    <citation type="journal article" date="2007" name="Nature">
        <title>Light stimulates growth of proteorhodopsin-containing marine Flavobacteria.</title>
        <authorList>
            <person name="Gomez-Consarnau L."/>
            <person name="Gonzalez J.M."/>
            <person name="Coll-Llado M."/>
            <person name="Gourdon P."/>
            <person name="Pascher T."/>
            <person name="Neutze R."/>
            <person name="Pedros-Alio C."/>
            <person name="Pinhassi J."/>
        </authorList>
    </citation>
    <scope>NUCLEOTIDE SEQUENCE [LARGE SCALE GENOMIC DNA]</scope>
    <source>
        <strain evidence="2 3">MED217</strain>
    </source>
</reference>
<dbReference type="Proteomes" id="UP000001601">
    <property type="component" value="Unassembled WGS sequence"/>
</dbReference>
<keyword evidence="3" id="KW-1185">Reference proteome</keyword>
<dbReference type="HOGENOM" id="CLU_1495029_0_0_10"/>
<proteinExistence type="predicted"/>
<sequence>MRINHFQNTGIGEAAMLTLLVQTGDAIGTETWTKFYSTIEGFDYEPGRVYDVTLKTTPINNPPADGSAVSYTLLDITSTQEVPDETLFDIDLKINGENFITSDSGLQLLNQIDLDCNALCDELDTRLVNQDFVVGTFKRGANNALQLVSLQ</sequence>
<protein>
    <recommendedName>
        <fullName evidence="1">DUF4377 domain-containing protein</fullName>
    </recommendedName>
</protein>
<evidence type="ECO:0000313" key="3">
    <source>
        <dbReference type="Proteomes" id="UP000001601"/>
    </source>
</evidence>
<comment type="caution">
    <text evidence="2">The sequence shown here is derived from an EMBL/GenBank/DDBJ whole genome shotgun (WGS) entry which is preliminary data.</text>
</comment>
<organism evidence="2 3">
    <name type="scientific">Leeuwenhoekiella blandensis (strain CECT 7118 / CCUG 51940 / KCTC 22103 / MED217)</name>
    <name type="common">Flavobacterium sp. (strain MED217)</name>
    <dbReference type="NCBI Taxonomy" id="398720"/>
    <lineage>
        <taxon>Bacteria</taxon>
        <taxon>Pseudomonadati</taxon>
        <taxon>Bacteroidota</taxon>
        <taxon>Flavobacteriia</taxon>
        <taxon>Flavobacteriales</taxon>
        <taxon>Flavobacteriaceae</taxon>
        <taxon>Leeuwenhoekiella</taxon>
    </lineage>
</organism>
<dbReference type="Pfam" id="PF14302">
    <property type="entry name" value="DUF4377"/>
    <property type="match status" value="1"/>
</dbReference>
<gene>
    <name evidence="2" type="ORF">MED217_06971</name>
</gene>
<dbReference type="eggNOG" id="ENOG5033NWM">
    <property type="taxonomic scope" value="Bacteria"/>
</dbReference>
<dbReference type="AlphaFoldDB" id="A3XMU2"/>
<dbReference type="STRING" id="398720.MED217_06971"/>
<dbReference type="InterPro" id="IPR025485">
    <property type="entry name" value="DUF4377"/>
</dbReference>
<name>A3XMU2_LEEBM</name>
<evidence type="ECO:0000313" key="2">
    <source>
        <dbReference type="EMBL" id="EAQ49126.1"/>
    </source>
</evidence>
<evidence type="ECO:0000259" key="1">
    <source>
        <dbReference type="Pfam" id="PF14302"/>
    </source>
</evidence>
<feature type="domain" description="DUF4377" evidence="1">
    <location>
        <begin position="9"/>
        <end position="77"/>
    </location>
</feature>